<dbReference type="PROSITE" id="PS00560">
    <property type="entry name" value="CARBOXYPEPT_SER_HIS"/>
    <property type="match status" value="1"/>
</dbReference>
<dbReference type="GO" id="GO:0004185">
    <property type="term" value="F:serine-type carboxypeptidase activity"/>
    <property type="evidence" value="ECO:0007669"/>
    <property type="project" value="UniProtKB-UniRule"/>
</dbReference>
<dbReference type="GO" id="GO:0006508">
    <property type="term" value="P:proteolysis"/>
    <property type="evidence" value="ECO:0007669"/>
    <property type="project" value="UniProtKB-KW"/>
</dbReference>
<dbReference type="GO" id="GO:1904715">
    <property type="term" value="P:negative regulation of chaperone-mediated autophagy"/>
    <property type="evidence" value="ECO:0007669"/>
    <property type="project" value="UniProtKB-ARBA"/>
</dbReference>
<comment type="subunit">
    <text evidence="6">Heterodimer of a 32 kDa chain and a 20 kDa chain; disulfide-linked.</text>
</comment>
<dbReference type="Proteomes" id="UP000694701">
    <property type="component" value="Unplaced"/>
</dbReference>
<dbReference type="Ensembl" id="ENSCCRT00020099859.1">
    <property type="protein sequence ID" value="ENSCCRP00020091375.1"/>
    <property type="gene ID" value="ENSCCRG00020041767.1"/>
</dbReference>
<evidence type="ECO:0000256" key="2">
    <source>
        <dbReference type="ARBA" id="ARBA00022645"/>
    </source>
</evidence>
<accession>A0A8C2JA28</accession>
<dbReference type="InterPro" id="IPR029058">
    <property type="entry name" value="AB_hydrolase_fold"/>
</dbReference>
<keyword evidence="2 7" id="KW-0121">Carboxypeptidase</keyword>
<dbReference type="GO" id="GO:0031647">
    <property type="term" value="P:regulation of protein stability"/>
    <property type="evidence" value="ECO:0007669"/>
    <property type="project" value="UniProtKB-ARBA"/>
</dbReference>
<dbReference type="SUPFAM" id="SSF53474">
    <property type="entry name" value="alpha/beta-Hydrolases"/>
    <property type="match status" value="1"/>
</dbReference>
<dbReference type="InterPro" id="IPR033124">
    <property type="entry name" value="Ser_caboxypep_his_AS"/>
</dbReference>
<feature type="chain" id="PRO_5034798468" description="Carboxypeptidase" evidence="7">
    <location>
        <begin position="19"/>
        <end position="472"/>
    </location>
</feature>
<sequence length="472" mass="52890">MHLAQVCLLLLGVLQVSGAPDADEIKYLPGLPKQPSFKHYSGYLSVADNKHLHYWFVESQKDPAGSPVVLWLNGGPGCSSLDGLLTEHGPFLVRIKSASLFNPTDIANVLYLESPAGVGFSYSDDKKYTTNDTEVATNNYLALKEFFRLFPEFSKNEFFLTGESYGGIYIPTLAEIVMEDSSINLQGIAVGNGLSSYELNDNSLVYFAYYHGLLGTSLWNDLQTFCCKDGACNFYDNQDVNCSTSVIQVIVYQSGLNMYNLYAPCAGGVQQRVSFENGQFVIRDLGHNFVNHPWSKEQNEVEKPIYKLRGVVSLLKSSRLDPPCTNSTPSTLYLNNPQVKSALHISPSALDWVICSAEVNLNYNRLFMDVKKQYLKLLGALKYRVLVYNGDVDMACNFLGDEWFVESLQQEVQVQRRPWIYFNGETQQIGGFVKEFTNIAFLTVKGSGHMVPTDKPIAAFTMFSRFITKQPY</sequence>
<dbReference type="Pfam" id="PF00450">
    <property type="entry name" value="Peptidase_S10"/>
    <property type="match status" value="1"/>
</dbReference>
<protein>
    <recommendedName>
        <fullName evidence="7">Carboxypeptidase</fullName>
        <ecNumber evidence="7">3.4.16.-</ecNumber>
    </recommendedName>
</protein>
<dbReference type="FunFam" id="3.40.50.1820:FF:000335">
    <property type="entry name" value="Carboxypeptidase"/>
    <property type="match status" value="1"/>
</dbReference>
<evidence type="ECO:0000256" key="3">
    <source>
        <dbReference type="ARBA" id="ARBA00022670"/>
    </source>
</evidence>
<evidence type="ECO:0000256" key="7">
    <source>
        <dbReference type="RuleBase" id="RU361156"/>
    </source>
</evidence>
<evidence type="ECO:0000256" key="5">
    <source>
        <dbReference type="ARBA" id="ARBA00054649"/>
    </source>
</evidence>
<dbReference type="AlphaFoldDB" id="A0A8C2JA28"/>
<dbReference type="PANTHER" id="PTHR11802">
    <property type="entry name" value="SERINE PROTEASE FAMILY S10 SERINE CARBOXYPEPTIDASE"/>
    <property type="match status" value="1"/>
</dbReference>
<dbReference type="InterPro" id="IPR018202">
    <property type="entry name" value="Ser_caboxypep_ser_AS"/>
</dbReference>
<evidence type="ECO:0000313" key="8">
    <source>
        <dbReference type="Ensembl" id="ENSCCRP00020091375.1"/>
    </source>
</evidence>
<dbReference type="PRINTS" id="PR00724">
    <property type="entry name" value="CRBOXYPTASEC"/>
</dbReference>
<dbReference type="PANTHER" id="PTHR11802:SF502">
    <property type="entry name" value="LYSOSOMAL PROTECTIVE PROTEIN"/>
    <property type="match status" value="1"/>
</dbReference>
<dbReference type="Gene3D" id="3.40.50.1820">
    <property type="entry name" value="alpha/beta hydrolase"/>
    <property type="match status" value="2"/>
</dbReference>
<dbReference type="EC" id="3.4.16.-" evidence="7"/>
<dbReference type="InterPro" id="IPR001563">
    <property type="entry name" value="Peptidase_S10"/>
</dbReference>
<evidence type="ECO:0000256" key="6">
    <source>
        <dbReference type="ARBA" id="ARBA00061741"/>
    </source>
</evidence>
<comment type="function">
    <text evidence="5">Protective protein appears to be essential for both the activity of beta-galactosidase and neuraminidase, it associates with these enzymes and exerts a protective function necessary for their stability and activity. This protein is also a carboxypeptidase and can deamidate tachykinins.</text>
</comment>
<keyword evidence="4 7" id="KW-0378">Hydrolase</keyword>
<keyword evidence="7" id="KW-0732">Signal</keyword>
<proteinExistence type="inferred from homology"/>
<comment type="similarity">
    <text evidence="1 7">Belongs to the peptidase S10 family.</text>
</comment>
<evidence type="ECO:0000313" key="9">
    <source>
        <dbReference type="Proteomes" id="UP000694701"/>
    </source>
</evidence>
<feature type="signal peptide" evidence="7">
    <location>
        <begin position="1"/>
        <end position="18"/>
    </location>
</feature>
<dbReference type="PROSITE" id="PS00131">
    <property type="entry name" value="CARBOXYPEPT_SER_SER"/>
    <property type="match status" value="1"/>
</dbReference>
<gene>
    <name evidence="8" type="primary">ctsa</name>
</gene>
<evidence type="ECO:0000256" key="1">
    <source>
        <dbReference type="ARBA" id="ARBA00009431"/>
    </source>
</evidence>
<evidence type="ECO:0000256" key="4">
    <source>
        <dbReference type="ARBA" id="ARBA00022801"/>
    </source>
</evidence>
<reference evidence="8" key="1">
    <citation type="submission" date="2025-08" db="UniProtKB">
        <authorList>
            <consortium name="Ensembl"/>
        </authorList>
    </citation>
    <scope>IDENTIFICATION</scope>
</reference>
<name>A0A8C2JA28_CYPCA</name>
<organism evidence="8 9">
    <name type="scientific">Cyprinus carpio</name>
    <name type="common">Common carp</name>
    <dbReference type="NCBI Taxonomy" id="7962"/>
    <lineage>
        <taxon>Eukaryota</taxon>
        <taxon>Metazoa</taxon>
        <taxon>Chordata</taxon>
        <taxon>Craniata</taxon>
        <taxon>Vertebrata</taxon>
        <taxon>Euteleostomi</taxon>
        <taxon>Actinopterygii</taxon>
        <taxon>Neopterygii</taxon>
        <taxon>Teleostei</taxon>
        <taxon>Ostariophysi</taxon>
        <taxon>Cypriniformes</taxon>
        <taxon>Cyprinidae</taxon>
        <taxon>Cyprininae</taxon>
        <taxon>Cyprinus</taxon>
    </lineage>
</organism>
<keyword evidence="3 7" id="KW-0645">Protease</keyword>